<feature type="region of interest" description="Disordered" evidence="1">
    <location>
        <begin position="203"/>
        <end position="234"/>
    </location>
</feature>
<evidence type="ECO:0000256" key="1">
    <source>
        <dbReference type="SAM" id="MobiDB-lite"/>
    </source>
</evidence>
<dbReference type="AlphaFoldDB" id="A0AAN8UK04"/>
<dbReference type="PANTHER" id="PTHR35719:SF2">
    <property type="entry name" value="ABC TRANSMEMBRANE TYPE-1 DOMAIN-CONTAINING PROTEIN"/>
    <property type="match status" value="1"/>
</dbReference>
<dbReference type="EMBL" id="JBAMMX010000026">
    <property type="protein sequence ID" value="KAK6914194.1"/>
    <property type="molecule type" value="Genomic_DNA"/>
</dbReference>
<reference evidence="3 4" key="1">
    <citation type="submission" date="2023-12" db="EMBL/GenBank/DDBJ databases">
        <title>A high-quality genome assembly for Dillenia turbinata (Dilleniales).</title>
        <authorList>
            <person name="Chanderbali A."/>
        </authorList>
    </citation>
    <scope>NUCLEOTIDE SEQUENCE [LARGE SCALE GENOMIC DNA]</scope>
    <source>
        <strain evidence="3">LSX21</strain>
        <tissue evidence="3">Leaf</tissue>
    </source>
</reference>
<accession>A0AAN8UK04</accession>
<dbReference type="Proteomes" id="UP001370490">
    <property type="component" value="Unassembled WGS sequence"/>
</dbReference>
<feature type="signal peptide" evidence="2">
    <location>
        <begin position="1"/>
        <end position="19"/>
    </location>
</feature>
<gene>
    <name evidence="3" type="ORF">RJ641_021515</name>
</gene>
<keyword evidence="4" id="KW-1185">Reference proteome</keyword>
<keyword evidence="2" id="KW-0732">Signal</keyword>
<feature type="compositionally biased region" description="Basic residues" evidence="1">
    <location>
        <begin position="206"/>
        <end position="222"/>
    </location>
</feature>
<feature type="chain" id="PRO_5042918663" evidence="2">
    <location>
        <begin position="20"/>
        <end position="470"/>
    </location>
</feature>
<proteinExistence type="predicted"/>
<evidence type="ECO:0000256" key="2">
    <source>
        <dbReference type="SAM" id="SignalP"/>
    </source>
</evidence>
<organism evidence="3 4">
    <name type="scientific">Dillenia turbinata</name>
    <dbReference type="NCBI Taxonomy" id="194707"/>
    <lineage>
        <taxon>Eukaryota</taxon>
        <taxon>Viridiplantae</taxon>
        <taxon>Streptophyta</taxon>
        <taxon>Embryophyta</taxon>
        <taxon>Tracheophyta</taxon>
        <taxon>Spermatophyta</taxon>
        <taxon>Magnoliopsida</taxon>
        <taxon>eudicotyledons</taxon>
        <taxon>Gunneridae</taxon>
        <taxon>Pentapetalae</taxon>
        <taxon>Dilleniales</taxon>
        <taxon>Dilleniaceae</taxon>
        <taxon>Dillenia</taxon>
    </lineage>
</organism>
<evidence type="ECO:0000313" key="3">
    <source>
        <dbReference type="EMBL" id="KAK6914194.1"/>
    </source>
</evidence>
<sequence>MGTPAHNSFLISMITKLWCGVLMESTTNRGMASLLLTHYSYLNLPSPIGSSLSHKHNPKKTTFFLSRLRYPLPLFITHANFSWRKDSNAEFFNTHMPKLDEYDEDEDDLKQKKKKKKKKRRWWSDKPWYDEEDQDPGLLEQVIDNIWIFKVFSSYGWFLPFIIVSMLLATGPKAFLLALVIPVGQSVVTLTIEKLWDAIQKDPNHKAKVRRKKSTKRASKVKTKVEEQEETQGARKGKMGYNSWAVGAYGSTEEEDQEIPSFGGWDELDRPQDYNVESMRRPTRIAGGPQRKPMEGRLSRRQGQSDTPLLLRLLIAAKLRIHPVEKNHSLDFTWYTILKYDSAIILNARIRKELISSIFSPVLHLVVDFAINSMLIINIRTVKDEDDTGLGAGASAFHSIQWLEIRILQKPGFDFLSCHVGLVRQVLLKFEHVCRTIMSTKGASNSYPTTLQSKPEYLLLNGSFTETPTQ</sequence>
<protein>
    <submittedName>
        <fullName evidence="3">Uncharacterized protein</fullName>
    </submittedName>
</protein>
<comment type="caution">
    <text evidence="3">The sequence shown here is derived from an EMBL/GenBank/DDBJ whole genome shotgun (WGS) entry which is preliminary data.</text>
</comment>
<name>A0AAN8UK04_9MAGN</name>
<evidence type="ECO:0000313" key="4">
    <source>
        <dbReference type="Proteomes" id="UP001370490"/>
    </source>
</evidence>
<dbReference type="PANTHER" id="PTHR35719">
    <property type="entry name" value="OS01G0680600 PROTEIN"/>
    <property type="match status" value="1"/>
</dbReference>